<reference evidence="1 2" key="1">
    <citation type="journal article" date="2016" name="Nat. Commun.">
        <title>Thousands of microbial genomes shed light on interconnected biogeochemical processes in an aquifer system.</title>
        <authorList>
            <person name="Anantharaman K."/>
            <person name="Brown C.T."/>
            <person name="Hug L.A."/>
            <person name="Sharon I."/>
            <person name="Castelle C.J."/>
            <person name="Probst A.J."/>
            <person name="Thomas B.C."/>
            <person name="Singh A."/>
            <person name="Wilkins M.J."/>
            <person name="Karaoz U."/>
            <person name="Brodie E.L."/>
            <person name="Williams K.H."/>
            <person name="Hubbard S.S."/>
            <person name="Banfield J.F."/>
        </authorList>
    </citation>
    <scope>NUCLEOTIDE SEQUENCE [LARGE SCALE GENOMIC DNA]</scope>
</reference>
<accession>A0A1F7XZ58</accession>
<sequence length="114" mass="12582">MGEEGKESFQPKETGQGLPVVSETTLRAVESQFTSGGEGRKWGEHLEAVKARLIKENPHLVEFMEKQVGKYPQELHTPMFEVIVGTVALLEHQANANKTAKLFGGSEPPKNPKK</sequence>
<gene>
    <name evidence="1" type="ORF">A2771_00625</name>
</gene>
<protein>
    <submittedName>
        <fullName evidence="1">Uncharacterized protein</fullName>
    </submittedName>
</protein>
<dbReference type="Proteomes" id="UP000176741">
    <property type="component" value="Unassembled WGS sequence"/>
</dbReference>
<proteinExistence type="predicted"/>
<organism evidence="1 2">
    <name type="scientific">Candidatus Woesebacteria bacterium RIFCSPHIGHO2_01_FULL_38_26b</name>
    <dbReference type="NCBI Taxonomy" id="1802491"/>
    <lineage>
        <taxon>Bacteria</taxon>
        <taxon>Candidatus Woeseibacteriota</taxon>
    </lineage>
</organism>
<dbReference type="EMBL" id="MGGD01000048">
    <property type="protein sequence ID" value="OGM19979.1"/>
    <property type="molecule type" value="Genomic_DNA"/>
</dbReference>
<evidence type="ECO:0000313" key="2">
    <source>
        <dbReference type="Proteomes" id="UP000176741"/>
    </source>
</evidence>
<name>A0A1F7XZ58_9BACT</name>
<comment type="caution">
    <text evidence="1">The sequence shown here is derived from an EMBL/GenBank/DDBJ whole genome shotgun (WGS) entry which is preliminary data.</text>
</comment>
<dbReference type="AlphaFoldDB" id="A0A1F7XZ58"/>
<evidence type="ECO:0000313" key="1">
    <source>
        <dbReference type="EMBL" id="OGM19979.1"/>
    </source>
</evidence>